<proteinExistence type="predicted"/>
<reference evidence="6 7" key="1">
    <citation type="journal article" date="2015" name="Genome Announc.">
        <title>Draft Genome Sequence of the Thermophile Thermus filiformis ATCC 43280, Producer of Carotenoid-(Di)glucoside-Branched Fatty Acid (Di)esters and Source of Hyperthermostable Enzymes of Biotechnological Interest.</title>
        <authorList>
            <person name="Mandelli F."/>
            <person name="Oliveira Ramires B."/>
            <person name="Couger M.B."/>
            <person name="Paixao D.A."/>
            <person name="Camilo C.M."/>
            <person name="Polikarpov I."/>
            <person name="Prade R."/>
            <person name="Riano-Pachon D.M."/>
            <person name="Squina F.M."/>
        </authorList>
    </citation>
    <scope>NUCLEOTIDE SEQUENCE [LARGE SCALE GENOMIC DNA]</scope>
    <source>
        <strain evidence="6 7">ATCC 43280</strain>
    </source>
</reference>
<dbReference type="GO" id="GO:0020037">
    <property type="term" value="F:heme binding"/>
    <property type="evidence" value="ECO:0007669"/>
    <property type="project" value="InterPro"/>
</dbReference>
<dbReference type="EMBL" id="JPSL02000040">
    <property type="protein sequence ID" value="KGQ22610.1"/>
    <property type="molecule type" value="Genomic_DNA"/>
</dbReference>
<evidence type="ECO:0000256" key="3">
    <source>
        <dbReference type="ARBA" id="ARBA00023004"/>
    </source>
</evidence>
<evidence type="ECO:0000313" key="7">
    <source>
        <dbReference type="Proteomes" id="UP000030364"/>
    </source>
</evidence>
<name>A0A0A2WWE8_THEFI</name>
<dbReference type="Gene3D" id="1.10.760.10">
    <property type="entry name" value="Cytochrome c-like domain"/>
    <property type="match status" value="1"/>
</dbReference>
<dbReference type="InterPro" id="IPR009056">
    <property type="entry name" value="Cyt_c-like_dom"/>
</dbReference>
<dbReference type="Pfam" id="PF13442">
    <property type="entry name" value="Cytochrome_CBB3"/>
    <property type="match status" value="1"/>
</dbReference>
<evidence type="ECO:0000256" key="2">
    <source>
        <dbReference type="ARBA" id="ARBA00022723"/>
    </source>
</evidence>
<keyword evidence="3" id="KW-0408">Iron</keyword>
<dbReference type="STRING" id="276.THFILI_10330"/>
<dbReference type="SUPFAM" id="SSF46626">
    <property type="entry name" value="Cytochrome c"/>
    <property type="match status" value="1"/>
</dbReference>
<keyword evidence="7" id="KW-1185">Reference proteome</keyword>
<keyword evidence="2" id="KW-0479">Metal-binding</keyword>
<dbReference type="Proteomes" id="UP000030364">
    <property type="component" value="Unassembled WGS sequence"/>
</dbReference>
<dbReference type="OrthoDB" id="9809720at2"/>
<feature type="compositionally biased region" description="Basic and acidic residues" evidence="4">
    <location>
        <begin position="107"/>
        <end position="128"/>
    </location>
</feature>
<comment type="caution">
    <text evidence="6">The sequence shown here is derived from an EMBL/GenBank/DDBJ whole genome shotgun (WGS) entry which is preliminary data.</text>
</comment>
<evidence type="ECO:0000259" key="5">
    <source>
        <dbReference type="Pfam" id="PF13442"/>
    </source>
</evidence>
<feature type="region of interest" description="Disordered" evidence="4">
    <location>
        <begin position="105"/>
        <end position="128"/>
    </location>
</feature>
<sequence>MRKAVWALFLSLALAQTGPYPRFCAQCHGDKGQGVRPYPGFAALLKDRLWETPEGRRYLIQVVLYGRKTETLLMPGFAQLKDEEVAQALNQVLALLGAKATPFAPEEVAKERARPLSPEEVRRPSPPR</sequence>
<evidence type="ECO:0000256" key="4">
    <source>
        <dbReference type="SAM" id="MobiDB-lite"/>
    </source>
</evidence>
<dbReference type="InterPro" id="IPR036909">
    <property type="entry name" value="Cyt_c-like_dom_sf"/>
</dbReference>
<protein>
    <submittedName>
        <fullName evidence="6">Cytochrome C biogenesis protein ResA</fullName>
    </submittedName>
</protein>
<evidence type="ECO:0000256" key="1">
    <source>
        <dbReference type="ARBA" id="ARBA00022617"/>
    </source>
</evidence>
<dbReference type="GO" id="GO:0009055">
    <property type="term" value="F:electron transfer activity"/>
    <property type="evidence" value="ECO:0007669"/>
    <property type="project" value="InterPro"/>
</dbReference>
<gene>
    <name evidence="6" type="ORF">THFILI_10330</name>
</gene>
<accession>A0A0A2WWE8</accession>
<dbReference type="PATRIC" id="fig|276.5.peg.559"/>
<feature type="domain" description="Cytochrome c" evidence="5">
    <location>
        <begin position="20"/>
        <end position="88"/>
    </location>
</feature>
<dbReference type="AlphaFoldDB" id="A0A0A2WWE8"/>
<dbReference type="GO" id="GO:0046872">
    <property type="term" value="F:metal ion binding"/>
    <property type="evidence" value="ECO:0007669"/>
    <property type="project" value="UniProtKB-KW"/>
</dbReference>
<organism evidence="6 7">
    <name type="scientific">Thermus filiformis</name>
    <dbReference type="NCBI Taxonomy" id="276"/>
    <lineage>
        <taxon>Bacteria</taxon>
        <taxon>Thermotogati</taxon>
        <taxon>Deinococcota</taxon>
        <taxon>Deinococci</taxon>
        <taxon>Thermales</taxon>
        <taxon>Thermaceae</taxon>
        <taxon>Thermus</taxon>
    </lineage>
</organism>
<evidence type="ECO:0000313" key="6">
    <source>
        <dbReference type="EMBL" id="KGQ22610.1"/>
    </source>
</evidence>
<dbReference type="RefSeq" id="WP_038061940.1">
    <property type="nucleotide sequence ID" value="NZ_JPSL02000040.1"/>
</dbReference>
<keyword evidence="1" id="KW-0349">Heme</keyword>